<protein>
    <submittedName>
        <fullName evidence="1">Uncharacterized protein</fullName>
    </submittedName>
</protein>
<accession>A0A238UDH9</accession>
<evidence type="ECO:0000313" key="1">
    <source>
        <dbReference type="EMBL" id="SNR16544.1"/>
    </source>
</evidence>
<dbReference type="AlphaFoldDB" id="A0A238UDH9"/>
<dbReference type="EMBL" id="LT899436">
    <property type="protein sequence ID" value="SNR16544.1"/>
    <property type="molecule type" value="Genomic_DNA"/>
</dbReference>
<evidence type="ECO:0000313" key="2">
    <source>
        <dbReference type="Proteomes" id="UP000215214"/>
    </source>
</evidence>
<gene>
    <name evidence="1" type="ORF">TJEJU_2873</name>
</gene>
<dbReference type="KEGG" id="tje:TJEJU_2873"/>
<organism evidence="1 2">
    <name type="scientific">Tenacibaculum jejuense</name>
    <dbReference type="NCBI Taxonomy" id="584609"/>
    <lineage>
        <taxon>Bacteria</taxon>
        <taxon>Pseudomonadati</taxon>
        <taxon>Bacteroidota</taxon>
        <taxon>Flavobacteriia</taxon>
        <taxon>Flavobacteriales</taxon>
        <taxon>Flavobacteriaceae</taxon>
        <taxon>Tenacibaculum</taxon>
    </lineage>
</organism>
<sequence>MKTSIDILKTWFQTGDKPTENQFENLIDSFYHKDDGNIITSYKIYDNGNISFTFSDGNNASFEKFILPNTMPVNFIDGLVNTLNSKVNTETGKQLSEENFTSELKQKLEDLNNYIHPEFHQITEIEGLQEIIENKVDITDGKQLSDENFTTEEKAKLASLENYVAPDSKPISYIEELEDSLTKINQDLDGKVDNIDGKQLSDENFTTEEKEKLANFNINTFSSVTDGENSIEANGQADQLVFKGAKIDTDNNIIVVENNSSIIEIDIDLEYFNTKDDKEIKTITLLKNPEKNSVIIPKNVTIVGYTEPFTEYGYVLSLAFADLTKESPYERTFHTFLLANLSNYSAENPSINNTPLFIRHEDLKAYTRNFQQGIKLIGEPNKIIDTLKGKLKIRMEYFTLKVREESIDTGPVSVII</sequence>
<reference evidence="1 2" key="1">
    <citation type="submission" date="2017-07" db="EMBL/GenBank/DDBJ databases">
        <authorList>
            <person name="Sun Z.S."/>
            <person name="Albrecht U."/>
            <person name="Echele G."/>
            <person name="Lee C.C."/>
        </authorList>
    </citation>
    <scope>NUCLEOTIDE SEQUENCE [LARGE SCALE GENOMIC DNA]</scope>
    <source>
        <strain evidence="2">type strain: KCTC 22618</strain>
    </source>
</reference>
<proteinExistence type="predicted"/>
<dbReference type="Proteomes" id="UP000215214">
    <property type="component" value="Chromosome TJEJU"/>
</dbReference>
<name>A0A238UDH9_9FLAO</name>
<dbReference type="OrthoDB" id="6315383at2"/>
<dbReference type="RefSeq" id="WP_095073176.1">
    <property type="nucleotide sequence ID" value="NZ_LT899436.1"/>
</dbReference>
<keyword evidence="2" id="KW-1185">Reference proteome</keyword>